<reference evidence="1 2" key="1">
    <citation type="journal article" date="2015" name="Genome Announc.">
        <title>Draft Genome Sequence of a Heterotrophic Facultative Anaerobic Thermophilic Bacterium, Ardenticatena maritima Strain 110ST.</title>
        <authorList>
            <person name="Kawaichi S."/>
            <person name="Yoshida T."/>
            <person name="Sako Y."/>
            <person name="Nakamura R."/>
        </authorList>
    </citation>
    <scope>NUCLEOTIDE SEQUENCE [LARGE SCALE GENOMIC DNA]</scope>
    <source>
        <strain evidence="1 2">110S</strain>
    </source>
</reference>
<organism evidence="1 2">
    <name type="scientific">Ardenticatena maritima</name>
    <dbReference type="NCBI Taxonomy" id="872965"/>
    <lineage>
        <taxon>Bacteria</taxon>
        <taxon>Bacillati</taxon>
        <taxon>Chloroflexota</taxon>
        <taxon>Ardenticatenia</taxon>
        <taxon>Ardenticatenales</taxon>
        <taxon>Ardenticatenaceae</taxon>
        <taxon>Ardenticatena</taxon>
    </lineage>
</organism>
<comment type="caution">
    <text evidence="1">The sequence shown here is derived from an EMBL/GenBank/DDBJ whole genome shotgun (WGS) entry which is preliminary data.</text>
</comment>
<sequence length="57" mass="6576">MLGLFMGHGCIHPRAKSVLDTDIIFKPRLLPSFKLVASSTWGVRPFQVVLFFMEKRR</sequence>
<evidence type="ECO:0000313" key="1">
    <source>
        <dbReference type="EMBL" id="GAP63136.1"/>
    </source>
</evidence>
<evidence type="ECO:0000313" key="2">
    <source>
        <dbReference type="Proteomes" id="UP000037784"/>
    </source>
</evidence>
<dbReference type="EMBL" id="BBZA01000116">
    <property type="protein sequence ID" value="GAP63136.1"/>
    <property type="molecule type" value="Genomic_DNA"/>
</dbReference>
<dbReference type="InParanoid" id="A0A0M8K9N9"/>
<name>A0A0M8K9N9_9CHLR</name>
<keyword evidence="2" id="KW-1185">Reference proteome</keyword>
<accession>A0A0M8K9N9</accession>
<protein>
    <submittedName>
        <fullName evidence="1">Molybdopterin molybdotransferase</fullName>
        <ecNumber evidence="1">2.10.1.1</ecNumber>
    </submittedName>
</protein>
<reference evidence="2" key="2">
    <citation type="submission" date="2015-08" db="EMBL/GenBank/DDBJ databases">
        <title>Draft Genome Sequence of a Heterotrophic Facultative Anaerobic Bacterium Ardenticatena maritima Strain 110S.</title>
        <authorList>
            <person name="Kawaichi S."/>
            <person name="Yoshida T."/>
            <person name="Sako Y."/>
            <person name="Nakamura R."/>
        </authorList>
    </citation>
    <scope>NUCLEOTIDE SEQUENCE [LARGE SCALE GENOMIC DNA]</scope>
    <source>
        <strain evidence="2">110S</strain>
    </source>
</reference>
<keyword evidence="1" id="KW-0808">Transferase</keyword>
<dbReference type="EC" id="2.10.1.1" evidence="1"/>
<proteinExistence type="predicted"/>
<dbReference type="GO" id="GO:0061599">
    <property type="term" value="F:molybdopterin molybdotransferase activity"/>
    <property type="evidence" value="ECO:0007669"/>
    <property type="project" value="UniProtKB-EC"/>
</dbReference>
<dbReference type="Proteomes" id="UP000037784">
    <property type="component" value="Unassembled WGS sequence"/>
</dbReference>
<dbReference type="AlphaFoldDB" id="A0A0M8K9N9"/>
<gene>
    <name evidence="1" type="primary">moeA</name>
    <name evidence="1" type="ORF">ARMA_1558</name>
</gene>